<dbReference type="InterPro" id="IPR050267">
    <property type="entry name" value="Anti-sigma-factor_SerPK"/>
</dbReference>
<dbReference type="Gene3D" id="3.30.565.10">
    <property type="entry name" value="Histidine kinase-like ATPase, C-terminal domain"/>
    <property type="match status" value="1"/>
</dbReference>
<keyword evidence="4" id="KW-1185">Reference proteome</keyword>
<evidence type="ECO:0000313" key="4">
    <source>
        <dbReference type="Proteomes" id="UP001458415"/>
    </source>
</evidence>
<dbReference type="GO" id="GO:0005524">
    <property type="term" value="F:ATP binding"/>
    <property type="evidence" value="ECO:0007669"/>
    <property type="project" value="UniProtKB-KW"/>
</dbReference>
<keyword evidence="1" id="KW-0723">Serine/threonine-protein kinase</keyword>
<dbReference type="Proteomes" id="UP001458415">
    <property type="component" value="Unassembled WGS sequence"/>
</dbReference>
<sequence>ELPDHVEAAATAREVTRHQLADWGIGEETVFAAELVVSELVTNAVRHGAPPIRLRLLLDRGMTCELYDGGSAAPHLRQARPSDESGRGLFIVSEVADRWGVRFTDSGKVVWTEQELSDRP</sequence>
<feature type="non-terminal residue" evidence="3">
    <location>
        <position position="1"/>
    </location>
</feature>
<keyword evidence="3" id="KW-0547">Nucleotide-binding</keyword>
<proteinExistence type="predicted"/>
<evidence type="ECO:0000313" key="3">
    <source>
        <dbReference type="EMBL" id="MER6982322.1"/>
    </source>
</evidence>
<dbReference type="Pfam" id="PF13581">
    <property type="entry name" value="HATPase_c_2"/>
    <property type="match status" value="1"/>
</dbReference>
<dbReference type="SUPFAM" id="SSF55874">
    <property type="entry name" value="ATPase domain of HSP90 chaperone/DNA topoisomerase II/histidine kinase"/>
    <property type="match status" value="1"/>
</dbReference>
<dbReference type="EMBL" id="JBEPCU010000998">
    <property type="protein sequence ID" value="MER6982322.1"/>
    <property type="molecule type" value="Genomic_DNA"/>
</dbReference>
<evidence type="ECO:0000259" key="2">
    <source>
        <dbReference type="Pfam" id="PF13581"/>
    </source>
</evidence>
<dbReference type="PANTHER" id="PTHR35526:SF3">
    <property type="entry name" value="ANTI-SIGMA-F FACTOR RSBW"/>
    <property type="match status" value="1"/>
</dbReference>
<keyword evidence="3" id="KW-0067">ATP-binding</keyword>
<reference evidence="3 4" key="1">
    <citation type="submission" date="2024-06" db="EMBL/GenBank/DDBJ databases">
        <title>The Natural Products Discovery Center: Release of the First 8490 Sequenced Strains for Exploring Actinobacteria Biosynthetic Diversity.</title>
        <authorList>
            <person name="Kalkreuter E."/>
            <person name="Kautsar S.A."/>
            <person name="Yang D."/>
            <person name="Bader C.D."/>
            <person name="Teijaro C.N."/>
            <person name="Fluegel L."/>
            <person name="Davis C.M."/>
            <person name="Simpson J.R."/>
            <person name="Lauterbach L."/>
            <person name="Steele A.D."/>
            <person name="Gui C."/>
            <person name="Meng S."/>
            <person name="Li G."/>
            <person name="Viehrig K."/>
            <person name="Ye F."/>
            <person name="Su P."/>
            <person name="Kiefer A.F."/>
            <person name="Nichols A."/>
            <person name="Cepeda A.J."/>
            <person name="Yan W."/>
            <person name="Fan B."/>
            <person name="Jiang Y."/>
            <person name="Adhikari A."/>
            <person name="Zheng C.-J."/>
            <person name="Schuster L."/>
            <person name="Cowan T.M."/>
            <person name="Smanski M.J."/>
            <person name="Chevrette M.G."/>
            <person name="De Carvalho L.P.S."/>
            <person name="Shen B."/>
        </authorList>
    </citation>
    <scope>NUCLEOTIDE SEQUENCE [LARGE SCALE GENOMIC DNA]</scope>
    <source>
        <strain evidence="3 4">NPDC000634</strain>
    </source>
</reference>
<organism evidence="3 4">
    <name type="scientific">Streptomyces carpinensis</name>
    <dbReference type="NCBI Taxonomy" id="66369"/>
    <lineage>
        <taxon>Bacteria</taxon>
        <taxon>Bacillati</taxon>
        <taxon>Actinomycetota</taxon>
        <taxon>Actinomycetes</taxon>
        <taxon>Kitasatosporales</taxon>
        <taxon>Streptomycetaceae</taxon>
        <taxon>Streptomyces</taxon>
    </lineage>
</organism>
<evidence type="ECO:0000256" key="1">
    <source>
        <dbReference type="ARBA" id="ARBA00022527"/>
    </source>
</evidence>
<keyword evidence="1" id="KW-0418">Kinase</keyword>
<feature type="domain" description="Histidine kinase/HSP90-like ATPase" evidence="2">
    <location>
        <begin position="3"/>
        <end position="111"/>
    </location>
</feature>
<dbReference type="CDD" id="cd16936">
    <property type="entry name" value="HATPase_RsbW-like"/>
    <property type="match status" value="1"/>
</dbReference>
<dbReference type="InterPro" id="IPR036890">
    <property type="entry name" value="HATPase_C_sf"/>
</dbReference>
<dbReference type="PANTHER" id="PTHR35526">
    <property type="entry name" value="ANTI-SIGMA-F FACTOR RSBW-RELATED"/>
    <property type="match status" value="1"/>
</dbReference>
<gene>
    <name evidence="3" type="ORF">ABT317_36475</name>
</gene>
<protein>
    <submittedName>
        <fullName evidence="3">ATP-binding protein</fullName>
    </submittedName>
</protein>
<name>A0ABV1WDV2_9ACTN</name>
<keyword evidence="1" id="KW-0808">Transferase</keyword>
<dbReference type="InterPro" id="IPR003594">
    <property type="entry name" value="HATPase_dom"/>
</dbReference>
<comment type="caution">
    <text evidence="3">The sequence shown here is derived from an EMBL/GenBank/DDBJ whole genome shotgun (WGS) entry which is preliminary data.</text>
</comment>
<accession>A0ABV1WDV2</accession>